<evidence type="ECO:0000313" key="2">
    <source>
        <dbReference type="Proteomes" id="UP000694621"/>
    </source>
</evidence>
<name>A0A8B9GWA4_ASTMX</name>
<organism evidence="1 2">
    <name type="scientific">Astyanax mexicanus</name>
    <name type="common">Blind cave fish</name>
    <name type="synonym">Astyanax fasciatus mexicanus</name>
    <dbReference type="NCBI Taxonomy" id="7994"/>
    <lineage>
        <taxon>Eukaryota</taxon>
        <taxon>Metazoa</taxon>
        <taxon>Chordata</taxon>
        <taxon>Craniata</taxon>
        <taxon>Vertebrata</taxon>
        <taxon>Euteleostomi</taxon>
        <taxon>Actinopterygii</taxon>
        <taxon>Neopterygii</taxon>
        <taxon>Teleostei</taxon>
        <taxon>Ostariophysi</taxon>
        <taxon>Characiformes</taxon>
        <taxon>Characoidei</taxon>
        <taxon>Acestrorhamphidae</taxon>
        <taxon>Acestrorhamphinae</taxon>
        <taxon>Astyanax</taxon>
    </lineage>
</organism>
<evidence type="ECO:0000313" key="1">
    <source>
        <dbReference type="Ensembl" id="ENSAMXP00005001368.1"/>
    </source>
</evidence>
<reference evidence="1" key="1">
    <citation type="submission" date="2025-08" db="UniProtKB">
        <authorList>
            <consortium name="Ensembl"/>
        </authorList>
    </citation>
    <scope>IDENTIFICATION</scope>
</reference>
<dbReference type="AlphaFoldDB" id="A0A8B9GWA4"/>
<dbReference type="Ensembl" id="ENSAMXT00005001524.1">
    <property type="protein sequence ID" value="ENSAMXP00005001368.1"/>
    <property type="gene ID" value="ENSAMXG00005000811.1"/>
</dbReference>
<accession>A0A8B9GWA4</accession>
<sequence>FVRRHWNIQSINFEHCIMIRTIILITKSTETEPRLLTSEAAKASLGSTILIITVAVAESDTLPLSLTSTTSICRASSVSVNELWSLTSCSENNNQPLYPISAS</sequence>
<protein>
    <submittedName>
        <fullName evidence="1">Uncharacterized protein</fullName>
    </submittedName>
</protein>
<dbReference type="Proteomes" id="UP000694621">
    <property type="component" value="Unplaced"/>
</dbReference>
<proteinExistence type="predicted"/>